<reference evidence="2" key="1">
    <citation type="journal article" date="2020" name="Nature">
        <title>Giant virus diversity and host interactions through global metagenomics.</title>
        <authorList>
            <person name="Schulz F."/>
            <person name="Roux S."/>
            <person name="Paez-Espino D."/>
            <person name="Jungbluth S."/>
            <person name="Walsh D.A."/>
            <person name="Denef V.J."/>
            <person name="McMahon K.D."/>
            <person name="Konstantinidis K.T."/>
            <person name="Eloe-Fadrosh E.A."/>
            <person name="Kyrpides N.C."/>
            <person name="Woyke T."/>
        </authorList>
    </citation>
    <scope>NUCLEOTIDE SEQUENCE</scope>
    <source>
        <strain evidence="2">GVMAG-M-3300023110-24</strain>
    </source>
</reference>
<dbReference type="EMBL" id="MN739510">
    <property type="protein sequence ID" value="QHT09360.1"/>
    <property type="molecule type" value="Genomic_DNA"/>
</dbReference>
<proteinExistence type="predicted"/>
<dbReference type="InterPro" id="IPR000305">
    <property type="entry name" value="GIY-YIG_endonuc"/>
</dbReference>
<name>A0A6C0CZG1_9ZZZZ</name>
<evidence type="ECO:0000259" key="1">
    <source>
        <dbReference type="PROSITE" id="PS50164"/>
    </source>
</evidence>
<dbReference type="InterPro" id="IPR050381">
    <property type="entry name" value="SLX1_endonuclease"/>
</dbReference>
<dbReference type="PANTHER" id="PTHR20208">
    <property type="entry name" value="STRUCTURE-SPECIFIC ENDONUCLEASE SUBUNIT SLX1"/>
    <property type="match status" value="1"/>
</dbReference>
<sequence>MYLVYLLKSDKYSYVGMTNNFTRRLRQHNKEIKGGARYTSNRDSWYPVLIIDGFQDMKSAMQCEWRLKRGKKGVDGRIRYLNDYLLKNDKWTSKSDLIINQNLTYYIDDDYKNELSFDTKELYWK</sequence>
<evidence type="ECO:0000313" key="2">
    <source>
        <dbReference type="EMBL" id="QHT09360.1"/>
    </source>
</evidence>
<dbReference type="SUPFAM" id="SSF82771">
    <property type="entry name" value="GIY-YIG endonuclease"/>
    <property type="match status" value="1"/>
</dbReference>
<protein>
    <recommendedName>
        <fullName evidence="1">GIY-YIG domain-containing protein</fullName>
    </recommendedName>
</protein>
<dbReference type="InterPro" id="IPR035901">
    <property type="entry name" value="GIY-YIG_endonuc_sf"/>
</dbReference>
<dbReference type="PROSITE" id="PS50164">
    <property type="entry name" value="GIY_YIG"/>
    <property type="match status" value="1"/>
</dbReference>
<dbReference type="Pfam" id="PF01541">
    <property type="entry name" value="GIY-YIG"/>
    <property type="match status" value="1"/>
</dbReference>
<dbReference type="AlphaFoldDB" id="A0A6C0CZG1"/>
<feature type="domain" description="GIY-YIG" evidence="1">
    <location>
        <begin position="1"/>
        <end position="82"/>
    </location>
</feature>
<accession>A0A6C0CZG1</accession>
<dbReference type="Gene3D" id="3.40.1440.10">
    <property type="entry name" value="GIY-YIG endonuclease"/>
    <property type="match status" value="1"/>
</dbReference>
<organism evidence="2">
    <name type="scientific">viral metagenome</name>
    <dbReference type="NCBI Taxonomy" id="1070528"/>
    <lineage>
        <taxon>unclassified sequences</taxon>
        <taxon>metagenomes</taxon>
        <taxon>organismal metagenomes</taxon>
    </lineage>
</organism>